<accession>A0A0L0D5W1</accession>
<reference evidence="5 6" key="1">
    <citation type="submission" date="2010-05" db="EMBL/GenBank/DDBJ databases">
        <title>The Genome Sequence of Thecamonas trahens ATCC 50062.</title>
        <authorList>
            <consortium name="The Broad Institute Genome Sequencing Platform"/>
            <person name="Russ C."/>
            <person name="Cuomo C."/>
            <person name="Shea T."/>
            <person name="Young S.K."/>
            <person name="Zeng Q."/>
            <person name="Koehrsen M."/>
            <person name="Haas B."/>
            <person name="Borodovsky M."/>
            <person name="Guigo R."/>
            <person name="Alvarado L."/>
            <person name="Berlin A."/>
            <person name="Bochicchio J."/>
            <person name="Borenstein D."/>
            <person name="Chapman S."/>
            <person name="Chen Z."/>
            <person name="Freedman E."/>
            <person name="Gellesch M."/>
            <person name="Goldberg J."/>
            <person name="Griggs A."/>
            <person name="Gujja S."/>
            <person name="Heilman E."/>
            <person name="Heiman D."/>
            <person name="Hepburn T."/>
            <person name="Howarth C."/>
            <person name="Jen D."/>
            <person name="Larson L."/>
            <person name="Mehta T."/>
            <person name="Park D."/>
            <person name="Pearson M."/>
            <person name="Roberts A."/>
            <person name="Saif S."/>
            <person name="Shenoy N."/>
            <person name="Sisk P."/>
            <person name="Stolte C."/>
            <person name="Sykes S."/>
            <person name="Thomson T."/>
            <person name="Walk T."/>
            <person name="White J."/>
            <person name="Yandava C."/>
            <person name="Burger G."/>
            <person name="Gray M.W."/>
            <person name="Holland P.W.H."/>
            <person name="King N."/>
            <person name="Lang F.B.F."/>
            <person name="Roger A.J."/>
            <person name="Ruiz-Trillo I."/>
            <person name="Lander E."/>
            <person name="Nusbaum C."/>
        </authorList>
    </citation>
    <scope>NUCLEOTIDE SEQUENCE [LARGE SCALE GENOMIC DNA]</scope>
    <source>
        <strain evidence="5 6">ATCC 50062</strain>
    </source>
</reference>
<feature type="domain" description="Ras-GAP" evidence="4">
    <location>
        <begin position="152"/>
        <end position="577"/>
    </location>
</feature>
<evidence type="ECO:0000259" key="3">
    <source>
        <dbReference type="PROSITE" id="PS50006"/>
    </source>
</evidence>
<dbReference type="SMART" id="SM00240">
    <property type="entry name" value="FHA"/>
    <property type="match status" value="1"/>
</dbReference>
<dbReference type="PROSITE" id="PS50006">
    <property type="entry name" value="FHA_DOMAIN"/>
    <property type="match status" value="1"/>
</dbReference>
<evidence type="ECO:0008006" key="7">
    <source>
        <dbReference type="Google" id="ProtNLM"/>
    </source>
</evidence>
<dbReference type="Pfam" id="PF00616">
    <property type="entry name" value="RasGAP"/>
    <property type="match status" value="1"/>
</dbReference>
<evidence type="ECO:0000256" key="1">
    <source>
        <dbReference type="ARBA" id="ARBA00022468"/>
    </source>
</evidence>
<evidence type="ECO:0000313" key="6">
    <source>
        <dbReference type="Proteomes" id="UP000054408"/>
    </source>
</evidence>
<protein>
    <recommendedName>
        <fullName evidence="7">Ras-GAP domain-containing protein</fullName>
    </recommendedName>
</protein>
<dbReference type="InterPro" id="IPR023152">
    <property type="entry name" value="RasGAP_CS"/>
</dbReference>
<gene>
    <name evidence="5" type="ORF">AMSG_03999</name>
</gene>
<dbReference type="GO" id="GO:0005096">
    <property type="term" value="F:GTPase activator activity"/>
    <property type="evidence" value="ECO:0007669"/>
    <property type="project" value="UniProtKB-KW"/>
</dbReference>
<dbReference type="CDD" id="cd04519">
    <property type="entry name" value="RasGAP"/>
    <property type="match status" value="1"/>
</dbReference>
<dbReference type="Pfam" id="PF00498">
    <property type="entry name" value="FHA"/>
    <property type="match status" value="1"/>
</dbReference>
<dbReference type="InterPro" id="IPR008936">
    <property type="entry name" value="Rho_GTPase_activation_prot"/>
</dbReference>
<dbReference type="eggNOG" id="KOG3508">
    <property type="taxonomic scope" value="Eukaryota"/>
</dbReference>
<proteinExistence type="predicted"/>
<feature type="region of interest" description="Disordered" evidence="2">
    <location>
        <begin position="252"/>
        <end position="275"/>
    </location>
</feature>
<dbReference type="GeneID" id="25563565"/>
<dbReference type="SMART" id="SM00323">
    <property type="entry name" value="RasGAP"/>
    <property type="match status" value="1"/>
</dbReference>
<dbReference type="AlphaFoldDB" id="A0A0L0D5W1"/>
<dbReference type="PROSITE" id="PS50018">
    <property type="entry name" value="RAS_GTPASE_ACTIV_2"/>
    <property type="match status" value="1"/>
</dbReference>
<feature type="compositionally biased region" description="Low complexity" evidence="2">
    <location>
        <begin position="49"/>
        <end position="59"/>
    </location>
</feature>
<feature type="region of interest" description="Disordered" evidence="2">
    <location>
        <begin position="43"/>
        <end position="65"/>
    </location>
</feature>
<dbReference type="InterPro" id="IPR000253">
    <property type="entry name" value="FHA_dom"/>
</dbReference>
<dbReference type="STRING" id="461836.A0A0L0D5W1"/>
<keyword evidence="6" id="KW-1185">Reference proteome</keyword>
<evidence type="ECO:0000256" key="2">
    <source>
        <dbReference type="SAM" id="MobiDB-lite"/>
    </source>
</evidence>
<keyword evidence="1" id="KW-0343">GTPase activation</keyword>
<dbReference type="InterPro" id="IPR008984">
    <property type="entry name" value="SMAD_FHA_dom_sf"/>
</dbReference>
<dbReference type="PANTHER" id="PTHR10194">
    <property type="entry name" value="RAS GTPASE-ACTIVATING PROTEINS"/>
    <property type="match status" value="1"/>
</dbReference>
<name>A0A0L0D5W1_THETB</name>
<feature type="domain" description="FHA" evidence="3">
    <location>
        <begin position="332"/>
        <end position="394"/>
    </location>
</feature>
<evidence type="ECO:0000259" key="4">
    <source>
        <dbReference type="PROSITE" id="PS50018"/>
    </source>
</evidence>
<dbReference type="PROSITE" id="PS00509">
    <property type="entry name" value="RAS_GTPASE_ACTIV_1"/>
    <property type="match status" value="1"/>
</dbReference>
<organism evidence="5 6">
    <name type="scientific">Thecamonas trahens ATCC 50062</name>
    <dbReference type="NCBI Taxonomy" id="461836"/>
    <lineage>
        <taxon>Eukaryota</taxon>
        <taxon>Apusozoa</taxon>
        <taxon>Apusomonadida</taxon>
        <taxon>Apusomonadidae</taxon>
        <taxon>Thecamonas</taxon>
    </lineage>
</organism>
<dbReference type="SUPFAM" id="SSF49879">
    <property type="entry name" value="SMAD/FHA domain"/>
    <property type="match status" value="1"/>
</dbReference>
<dbReference type="PANTHER" id="PTHR10194:SF60">
    <property type="entry name" value="RAS GTPASE-ACTIVATING PROTEIN RASKOL"/>
    <property type="match status" value="1"/>
</dbReference>
<sequence>MAGRWTEVCALRDELRSRPECADAVAEAEQAFAEALAALAAERDGGSGSNNNSSSSRGKGLSRSRLSRPFVTAEEAADEAGGALLARSVSGAGLAAGEEAASAEEVVGKMALRFPSVLMTKRLRRYKPLLKVVLHSSYLAVSALLRTMPHETQEAVPELVVRVFEDRGSTLALLTKLVETEVGATTTASTLFRTNSASTKLMKAYSKEIGKPYLATVVAPLIVNLLAAFEAKSSADLVFPHEARAASAEAITPGGMPLAPPPPKKTAPPALGVQSPAKSKRASVALVAPPPASAATSPLLTTNVANGRKYSLHVREGPLKGGVYPLTTDAPVKIGRSKQRGNTIVIPGTGQLKELGDDSVSKEHAALEYDRQRDCFVLRNLSSTNQIFVRTNTPVTGPDARGKKEVVVVNSGEDLPVADGFLIRVGIKSKFAVVVQELLEDEAASSESGSTNAGASAEPNPDGMSKLGAGPAAAASAAAAFEDDLVFQAACYVVDWIVAQVDATPIKFMDLCYQMRRIVVGKFPSAELTPVVGFFFLRFVCPAIVSPHEYGLLPDAVPGPLRVMLVKVAKILQSLANRIISGAKSQDMVAPSASAAANAAFAQLKTHSVRTFLLNISKTAPAKAASTGSGHINERDCRNLFYHFVRGRDAILADMTAIVQELRDAAASDAANELSDSLAERLKTNLTAALAGLQDSDHQIVAAMECTLATADVSYEDAHDWLVSYLPPHANADDVSALGSQLVASGLLQSSHPNGFVEHAQFTFAPDVSKAQSLDVLPFINDLCTLFQLFEASDALVSKSDLVSIANCTQFQEWVRHDREARRRLAGSFCLLNTNMEFFFSLFSMVKYSIDEFRVGSSLSRSRSSAKL</sequence>
<dbReference type="CDD" id="cd00060">
    <property type="entry name" value="FHA"/>
    <property type="match status" value="1"/>
</dbReference>
<dbReference type="RefSeq" id="XP_013759250.1">
    <property type="nucleotide sequence ID" value="XM_013903796.1"/>
</dbReference>
<dbReference type="EMBL" id="GL349448">
    <property type="protein sequence ID" value="KNC47772.1"/>
    <property type="molecule type" value="Genomic_DNA"/>
</dbReference>
<dbReference type="SUPFAM" id="SSF48350">
    <property type="entry name" value="GTPase activation domain, GAP"/>
    <property type="match status" value="1"/>
</dbReference>
<dbReference type="InterPro" id="IPR001936">
    <property type="entry name" value="RasGAP_dom"/>
</dbReference>
<evidence type="ECO:0000313" key="5">
    <source>
        <dbReference type="EMBL" id="KNC47772.1"/>
    </source>
</evidence>
<dbReference type="Proteomes" id="UP000054408">
    <property type="component" value="Unassembled WGS sequence"/>
</dbReference>
<dbReference type="Gene3D" id="2.60.200.20">
    <property type="match status" value="1"/>
</dbReference>
<dbReference type="Gene3D" id="1.10.506.10">
    <property type="entry name" value="GTPase Activation - p120gap, domain 1"/>
    <property type="match status" value="3"/>
</dbReference>
<dbReference type="InterPro" id="IPR039360">
    <property type="entry name" value="Ras_GTPase"/>
</dbReference>
<feature type="region of interest" description="Disordered" evidence="2">
    <location>
        <begin position="445"/>
        <end position="467"/>
    </location>
</feature>